<dbReference type="AlphaFoldDB" id="A0A814AMR6"/>
<organism evidence="1 4">
    <name type="scientific">Adineta ricciae</name>
    <name type="common">Rotifer</name>
    <dbReference type="NCBI Taxonomy" id="249248"/>
    <lineage>
        <taxon>Eukaryota</taxon>
        <taxon>Metazoa</taxon>
        <taxon>Spiralia</taxon>
        <taxon>Gnathifera</taxon>
        <taxon>Rotifera</taxon>
        <taxon>Eurotatoria</taxon>
        <taxon>Bdelloidea</taxon>
        <taxon>Adinetida</taxon>
        <taxon>Adinetidae</taxon>
        <taxon>Adineta</taxon>
    </lineage>
</organism>
<gene>
    <name evidence="1" type="ORF">EDS130_LOCUS10471</name>
    <name evidence="2" type="ORF">XAT740_LOCUS21094</name>
</gene>
<dbReference type="Proteomes" id="UP000663828">
    <property type="component" value="Unassembled WGS sequence"/>
</dbReference>
<dbReference type="Proteomes" id="UP000663852">
    <property type="component" value="Unassembled WGS sequence"/>
</dbReference>
<evidence type="ECO:0000313" key="4">
    <source>
        <dbReference type="Proteomes" id="UP000663852"/>
    </source>
</evidence>
<dbReference type="OrthoDB" id="10000790at2759"/>
<reference evidence="1" key="1">
    <citation type="submission" date="2021-02" db="EMBL/GenBank/DDBJ databases">
        <authorList>
            <person name="Nowell W R."/>
        </authorList>
    </citation>
    <scope>NUCLEOTIDE SEQUENCE</scope>
</reference>
<proteinExistence type="predicted"/>
<evidence type="ECO:0000313" key="3">
    <source>
        <dbReference type="Proteomes" id="UP000663828"/>
    </source>
</evidence>
<evidence type="ECO:0000313" key="2">
    <source>
        <dbReference type="EMBL" id="CAF1153741.1"/>
    </source>
</evidence>
<dbReference type="EMBL" id="CAJNOR010001500">
    <property type="protein sequence ID" value="CAF1153741.1"/>
    <property type="molecule type" value="Genomic_DNA"/>
</dbReference>
<comment type="caution">
    <text evidence="1">The sequence shown here is derived from an EMBL/GenBank/DDBJ whole genome shotgun (WGS) entry which is preliminary data.</text>
</comment>
<accession>A0A814AMR6</accession>
<name>A0A814AMR6_ADIRI</name>
<sequence>MNTGKPLVFCLDKSNNSNLKQCLYNFTPRFFTDSKYLLKSIVVNAKAEFIVSALILTGDFHTIKDILNNPNSHSMKSFIFCQNLTRQTYESLMKESIDRIIGLFTTIEDLKDALEDVLIKPIAERQLVRLITNNLESYLWYEFLKQTAAKIDTVPLKQPVDVANINRQIEFDPLLTLYKLRSSIRDLEQRTSVQKKVFYGTVVKKELIDALASNTNNLMSFNSFVHLQAHTRPLDARRQSLQCCSRRFNEVSVLFELELADQPTFKIIRIFNSANDKDLWVVQLVGTHECVKISKQFSRTKLMTSSLFQWEQPEILFGQILVAMTEINKAYSYFFDTIINRYDQLSKIYTNVHRLWKEEQKYNEVIDLIATEFQQIKPLNALNKNTTKRKEETTYLESEFDSTWETPITLQDEKKINDLLPPISYRMDNVLCKSNTPQLALPSSSLSTPKRCCTLF</sequence>
<dbReference type="EMBL" id="CAJNOJ010000036">
    <property type="protein sequence ID" value="CAF0914996.1"/>
    <property type="molecule type" value="Genomic_DNA"/>
</dbReference>
<protein>
    <submittedName>
        <fullName evidence="1">Uncharacterized protein</fullName>
    </submittedName>
</protein>
<keyword evidence="3" id="KW-1185">Reference proteome</keyword>
<evidence type="ECO:0000313" key="1">
    <source>
        <dbReference type="EMBL" id="CAF0914996.1"/>
    </source>
</evidence>